<evidence type="ECO:0000256" key="11">
    <source>
        <dbReference type="HAMAP-Rule" id="MF_00121"/>
    </source>
</evidence>
<dbReference type="InterPro" id="IPR018027">
    <property type="entry name" value="Asn/Gln_amidotransferase"/>
</dbReference>
<dbReference type="Gene3D" id="1.10.150.380">
    <property type="entry name" value="GatB domain, N-terminal subdomain"/>
    <property type="match status" value="1"/>
</dbReference>
<dbReference type="InterPro" id="IPR017959">
    <property type="entry name" value="Asn/Gln-tRNA_amidoTrfase_suB/E"/>
</dbReference>
<keyword evidence="14" id="KW-1185">Reference proteome</keyword>
<dbReference type="GO" id="GO:0016740">
    <property type="term" value="F:transferase activity"/>
    <property type="evidence" value="ECO:0007669"/>
    <property type="project" value="UniProtKB-KW"/>
</dbReference>
<dbReference type="GO" id="GO:0006412">
    <property type="term" value="P:translation"/>
    <property type="evidence" value="ECO:0007669"/>
    <property type="project" value="UniProtKB-UniRule"/>
</dbReference>
<dbReference type="SUPFAM" id="SSF89095">
    <property type="entry name" value="GatB/YqeY motif"/>
    <property type="match status" value="1"/>
</dbReference>
<keyword evidence="7 11" id="KW-0648">Protein biosynthesis</keyword>
<keyword evidence="4 11" id="KW-0436">Ligase</keyword>
<dbReference type="GO" id="GO:0050566">
    <property type="term" value="F:asparaginyl-tRNA synthase (glutamine-hydrolyzing) activity"/>
    <property type="evidence" value="ECO:0007669"/>
    <property type="project" value="RHEA"/>
</dbReference>
<keyword evidence="5 11" id="KW-0547">Nucleotide-binding</keyword>
<accession>A0A1J1EAI8</accession>
<dbReference type="GO" id="GO:0050567">
    <property type="term" value="F:glutaminyl-tRNA synthase (glutamine-hydrolyzing) activity"/>
    <property type="evidence" value="ECO:0007669"/>
    <property type="project" value="UniProtKB-UniRule"/>
</dbReference>
<dbReference type="NCBIfam" id="TIGR00133">
    <property type="entry name" value="gatB"/>
    <property type="match status" value="1"/>
</dbReference>
<dbReference type="KEGG" id="ise:JBKA6_0515"/>
<dbReference type="NCBIfam" id="NF004012">
    <property type="entry name" value="PRK05477.1-2"/>
    <property type="match status" value="1"/>
</dbReference>
<comment type="catalytic activity">
    <reaction evidence="9 11">
        <text>L-aspartyl-tRNA(Asn) + L-glutamine + ATP + H2O = L-asparaginyl-tRNA(Asn) + L-glutamate + ADP + phosphate + 2 H(+)</text>
        <dbReference type="Rhea" id="RHEA:14513"/>
        <dbReference type="Rhea" id="RHEA-COMP:9674"/>
        <dbReference type="Rhea" id="RHEA-COMP:9677"/>
        <dbReference type="ChEBI" id="CHEBI:15377"/>
        <dbReference type="ChEBI" id="CHEBI:15378"/>
        <dbReference type="ChEBI" id="CHEBI:29985"/>
        <dbReference type="ChEBI" id="CHEBI:30616"/>
        <dbReference type="ChEBI" id="CHEBI:43474"/>
        <dbReference type="ChEBI" id="CHEBI:58359"/>
        <dbReference type="ChEBI" id="CHEBI:78515"/>
        <dbReference type="ChEBI" id="CHEBI:78516"/>
        <dbReference type="ChEBI" id="CHEBI:456216"/>
    </reaction>
</comment>
<evidence type="ECO:0000313" key="14">
    <source>
        <dbReference type="Proteomes" id="UP000243197"/>
    </source>
</evidence>
<evidence type="ECO:0000256" key="1">
    <source>
        <dbReference type="ARBA" id="ARBA00005306"/>
    </source>
</evidence>
<dbReference type="FunFam" id="1.10.10.410:FF:000001">
    <property type="entry name" value="Aspartyl/glutamyl-tRNA(Asn/Gln) amidotransferase subunit B"/>
    <property type="match status" value="1"/>
</dbReference>
<evidence type="ECO:0000256" key="5">
    <source>
        <dbReference type="ARBA" id="ARBA00022741"/>
    </source>
</evidence>
<dbReference type="Gene3D" id="1.10.10.410">
    <property type="match status" value="1"/>
</dbReference>
<comment type="catalytic activity">
    <reaction evidence="10 11">
        <text>L-glutamyl-tRNA(Gln) + L-glutamine + ATP + H2O = L-glutaminyl-tRNA(Gln) + L-glutamate + ADP + phosphate + H(+)</text>
        <dbReference type="Rhea" id="RHEA:17521"/>
        <dbReference type="Rhea" id="RHEA-COMP:9681"/>
        <dbReference type="Rhea" id="RHEA-COMP:9684"/>
        <dbReference type="ChEBI" id="CHEBI:15377"/>
        <dbReference type="ChEBI" id="CHEBI:15378"/>
        <dbReference type="ChEBI" id="CHEBI:29985"/>
        <dbReference type="ChEBI" id="CHEBI:30616"/>
        <dbReference type="ChEBI" id="CHEBI:43474"/>
        <dbReference type="ChEBI" id="CHEBI:58359"/>
        <dbReference type="ChEBI" id="CHEBI:78520"/>
        <dbReference type="ChEBI" id="CHEBI:78521"/>
        <dbReference type="ChEBI" id="CHEBI:456216"/>
    </reaction>
</comment>
<gene>
    <name evidence="11" type="primary">gatB</name>
    <name evidence="13" type="ORF">JBKA6_0515</name>
</gene>
<dbReference type="AlphaFoldDB" id="A0A1J1EAI8"/>
<dbReference type="NCBIfam" id="NF004014">
    <property type="entry name" value="PRK05477.1-4"/>
    <property type="match status" value="1"/>
</dbReference>
<organism evidence="13 14">
    <name type="scientific">Ichthyobacterium seriolicida</name>
    <dbReference type="NCBI Taxonomy" id="242600"/>
    <lineage>
        <taxon>Bacteria</taxon>
        <taxon>Pseudomonadati</taxon>
        <taxon>Bacteroidota</taxon>
        <taxon>Flavobacteriia</taxon>
        <taxon>Flavobacteriales</taxon>
        <taxon>Ichthyobacteriaceae</taxon>
        <taxon>Ichthyobacterium</taxon>
    </lineage>
</organism>
<dbReference type="PROSITE" id="PS01234">
    <property type="entry name" value="GATB"/>
    <property type="match status" value="1"/>
</dbReference>
<comment type="similarity">
    <text evidence="1 11">Belongs to the GatB/GatE family. GatB subfamily.</text>
</comment>
<dbReference type="InterPro" id="IPR014746">
    <property type="entry name" value="Gln_synth/guanido_kin_cat_dom"/>
</dbReference>
<keyword evidence="13" id="KW-0808">Transferase</keyword>
<dbReference type="SUPFAM" id="SSF55931">
    <property type="entry name" value="Glutamine synthetase/guanido kinase"/>
    <property type="match status" value="1"/>
</dbReference>
<dbReference type="Pfam" id="PF02637">
    <property type="entry name" value="GatB_Yqey"/>
    <property type="match status" value="1"/>
</dbReference>
<feature type="domain" description="Asn/Gln amidotransferase" evidence="12">
    <location>
        <begin position="332"/>
        <end position="481"/>
    </location>
</feature>
<dbReference type="Pfam" id="PF02934">
    <property type="entry name" value="GatB_N"/>
    <property type="match status" value="1"/>
</dbReference>
<dbReference type="EC" id="6.3.5.-" evidence="11"/>
<evidence type="ECO:0000256" key="8">
    <source>
        <dbReference type="ARBA" id="ARBA00024799"/>
    </source>
</evidence>
<evidence type="ECO:0000256" key="3">
    <source>
        <dbReference type="ARBA" id="ARBA00016923"/>
    </source>
</evidence>
<evidence type="ECO:0000256" key="10">
    <source>
        <dbReference type="ARBA" id="ARBA00047913"/>
    </source>
</evidence>
<sequence>MMSTDKYEAVIGLEIHVQLNTNTKAYSSDRNIFGSLPNTNVNPISLGHPGTLPIPNKKAIEFAVSLGLACGSKISRYNEYARKNYFYPDLPKGYQITQDRFPICTGGTVKIKNSNGEDKEVQLTRIHMEEDTGKSIHDIDPFSSLVDLNRAGVPLLEIVTEPDFRSSKEAYIFVGELRRLVRYLDISNGNMEEGSLRCDTNVSIRLKGDPILGTRVEVKNMNSISNIERAINFEIERQIGIVDGGGKISQETRTWDAVNGKSVVIRTKEDAHDYRYFYEPDIQPIVIEEDFIIGIKESLPPLPSELIEKYTSELGLSLYDAQLLTDTKEIAMYFEELIKHTSNVKASANILMGVIKSHLNERAISIDDFPISPKRIADLIHLIDTGKVSNSAATIKIFPKMLENLDKSPMDLAKNMNLIQDSNADNISLLVKEVLDKYPKKIEEYKGGKTGLLGMFMGEIMKLSKGKADPKLTQEILKSHLDKM</sequence>
<name>A0A1J1EAI8_9FLAO</name>
<evidence type="ECO:0000256" key="4">
    <source>
        <dbReference type="ARBA" id="ARBA00022598"/>
    </source>
</evidence>
<dbReference type="InterPro" id="IPR042114">
    <property type="entry name" value="GatB_C_1"/>
</dbReference>
<evidence type="ECO:0000313" key="13">
    <source>
        <dbReference type="EMBL" id="BAV94528.1"/>
    </source>
</evidence>
<dbReference type="SMART" id="SM00845">
    <property type="entry name" value="GatB_Yqey"/>
    <property type="match status" value="1"/>
</dbReference>
<dbReference type="InterPro" id="IPR006075">
    <property type="entry name" value="Asn/Gln-tRNA_Trfase_suB/E_cat"/>
</dbReference>
<dbReference type="HAMAP" id="MF_00121">
    <property type="entry name" value="GatB"/>
    <property type="match status" value="1"/>
</dbReference>
<evidence type="ECO:0000256" key="7">
    <source>
        <dbReference type="ARBA" id="ARBA00022917"/>
    </source>
</evidence>
<dbReference type="InterPro" id="IPR004413">
    <property type="entry name" value="GatB"/>
</dbReference>
<protein>
    <recommendedName>
        <fullName evidence="3 11">Aspartyl/glutamyl-tRNA(Asn/Gln) amidotransferase subunit B</fullName>
        <shortName evidence="11">Asp/Glu-ADT subunit B</shortName>
        <ecNumber evidence="11">6.3.5.-</ecNumber>
    </recommendedName>
</protein>
<keyword evidence="6 11" id="KW-0067">ATP-binding</keyword>
<evidence type="ECO:0000256" key="2">
    <source>
        <dbReference type="ARBA" id="ARBA00011123"/>
    </source>
</evidence>
<dbReference type="PANTHER" id="PTHR11659">
    <property type="entry name" value="GLUTAMYL-TRNA GLN AMIDOTRANSFERASE SUBUNIT B MITOCHONDRIAL AND PROKARYOTIC PET112-RELATED"/>
    <property type="match status" value="1"/>
</dbReference>
<proteinExistence type="inferred from homology"/>
<dbReference type="Proteomes" id="UP000243197">
    <property type="component" value="Chromosome"/>
</dbReference>
<comment type="subunit">
    <text evidence="2 11">Heterotrimer of A, B and C subunits.</text>
</comment>
<evidence type="ECO:0000256" key="9">
    <source>
        <dbReference type="ARBA" id="ARBA00047380"/>
    </source>
</evidence>
<comment type="function">
    <text evidence="8 11">Allows the formation of correctly charged Asn-tRNA(Asn) or Gln-tRNA(Gln) through the transamidation of misacylated Asp-tRNA(Asn) or Glu-tRNA(Gln) in organisms which lack either or both of asparaginyl-tRNA or glutaminyl-tRNA synthetases. The reaction takes place in the presence of glutamine and ATP through an activated phospho-Asp-tRNA(Asn) or phospho-Glu-tRNA(Gln).</text>
</comment>
<reference evidence="13 14" key="1">
    <citation type="submission" date="2014-03" db="EMBL/GenBank/DDBJ databases">
        <title>complete genome sequence of Flavobacteriaceae bacterium JBKA-6.</title>
        <authorList>
            <person name="Takano T."/>
            <person name="Nakamura Y."/>
            <person name="Takuma S."/>
            <person name="Yasuike M."/>
            <person name="Matsuyama T."/>
            <person name="Sakai T."/>
            <person name="Fujiwara A."/>
            <person name="Kimoto K."/>
            <person name="Fukuda Y."/>
            <person name="Kondo H."/>
            <person name="Hirono I."/>
            <person name="Nakayasu C."/>
        </authorList>
    </citation>
    <scope>NUCLEOTIDE SEQUENCE [LARGE SCALE GENOMIC DNA]</scope>
    <source>
        <strain evidence="13 14">JBKA-6</strain>
    </source>
</reference>
<dbReference type="InterPro" id="IPR017958">
    <property type="entry name" value="Gln-tRNA_amidoTrfase_suB_CS"/>
</dbReference>
<dbReference type="EMBL" id="AP014564">
    <property type="protein sequence ID" value="BAV94528.1"/>
    <property type="molecule type" value="Genomic_DNA"/>
</dbReference>
<dbReference type="GO" id="GO:0005524">
    <property type="term" value="F:ATP binding"/>
    <property type="evidence" value="ECO:0007669"/>
    <property type="project" value="UniProtKB-KW"/>
</dbReference>
<evidence type="ECO:0000256" key="6">
    <source>
        <dbReference type="ARBA" id="ARBA00022840"/>
    </source>
</evidence>
<dbReference type="InterPro" id="IPR003789">
    <property type="entry name" value="Asn/Gln_tRNA_amidoTrase-B-like"/>
</dbReference>
<dbReference type="InterPro" id="IPR023168">
    <property type="entry name" value="GatB_Yqey_C_2"/>
</dbReference>
<evidence type="ECO:0000259" key="12">
    <source>
        <dbReference type="SMART" id="SM00845"/>
    </source>
</evidence>